<feature type="region of interest" description="Disordered" evidence="1">
    <location>
        <begin position="31"/>
        <end position="56"/>
    </location>
</feature>
<dbReference type="Pfam" id="PF00395">
    <property type="entry name" value="SLH"/>
    <property type="match status" value="2"/>
</dbReference>
<evidence type="ECO:0000256" key="1">
    <source>
        <dbReference type="SAM" id="MobiDB-lite"/>
    </source>
</evidence>
<gene>
    <name evidence="4" type="ORF">BCM02_113147</name>
</gene>
<accession>A0A5S5BRI4</accession>
<comment type="caution">
    <text evidence="4">The sequence shown here is derived from an EMBL/GenBank/DDBJ whole genome shotgun (WGS) entry which is preliminary data.</text>
</comment>
<evidence type="ECO:0000259" key="3">
    <source>
        <dbReference type="PROSITE" id="PS51272"/>
    </source>
</evidence>
<evidence type="ECO:0000313" key="5">
    <source>
        <dbReference type="Proteomes" id="UP000323257"/>
    </source>
</evidence>
<dbReference type="AlphaFoldDB" id="A0A5S5BRI4"/>
<feature type="domain" description="SLH" evidence="3">
    <location>
        <begin position="200"/>
        <end position="263"/>
    </location>
</feature>
<dbReference type="EMBL" id="VNHS01000013">
    <property type="protein sequence ID" value="TYP69815.1"/>
    <property type="molecule type" value="Genomic_DNA"/>
</dbReference>
<sequence length="646" mass="68343">MGEWQLMNKAMLKKTAVASMAVLTLAGGATSAFADGKGKGNDHKDNDDRKSGYSQKKDKDEYNINVNFKDEEELKWALEYIVRLASKGVFTGYEDGTFKPNKVITRIEAITAAVRLMGLKEQAESAEEMATDLNFKDAAELKKKYPWAVGYVAVALEKDLFAETDTSIQAEKPATRLFAATLLIKALGLEAEAKAKVNTSLNFRDAKNIPAASVGYVALAVEKGLITGYNDNTFRPNQPVTRAELAALLDRTDEQMPDDDQDAQAISGKLKAAAADGKITIVKSDNSETTVALASNVFIFRNNVKASVSSLAAGDEIIVRTYGGSAVFIEVTKSAESTVADASYAGKLKADVSNKSITLVKADNSEIVIPLASNAYIFRNNVKVAASALVAGDEIVVQASGGQAVFIEVTKTAVQQPADKTYNGTLKATVSGDSLTLVKADKSEIAIPIDANAYIFRNNAKVAASALVAGDQITVSVANGKAVFVEVTKTFEQQPVEATYTGKLKAAVSNNSITVIKADNTEVAIPLSSNAYIFRNNVKVAASALVAGDELLVRTYQGKAVFVEVTKIYAPQVVTQTGKLNSVTLGSDGKIKTISITQEISGGTQALVLNVASNVAIIGDSAKLVAGATVELKVTDSAVTSIEVKA</sequence>
<feature type="signal peptide" evidence="2">
    <location>
        <begin position="1"/>
        <end position="34"/>
    </location>
</feature>
<feature type="compositionally biased region" description="Basic and acidic residues" evidence="1">
    <location>
        <begin position="36"/>
        <end position="56"/>
    </location>
</feature>
<reference evidence="4 5" key="1">
    <citation type="submission" date="2019-07" db="EMBL/GenBank/DDBJ databases">
        <title>Genomic Encyclopedia of Type Strains, Phase III (KMG-III): the genomes of soil and plant-associated and newly described type strains.</title>
        <authorList>
            <person name="Whitman W."/>
        </authorList>
    </citation>
    <scope>NUCLEOTIDE SEQUENCE [LARGE SCALE GENOMIC DNA]</scope>
    <source>
        <strain evidence="4 5">BL24</strain>
    </source>
</reference>
<name>A0A5S5BRI4_9BACL</name>
<evidence type="ECO:0000313" key="4">
    <source>
        <dbReference type="EMBL" id="TYP69815.1"/>
    </source>
</evidence>
<feature type="domain" description="SLH" evidence="3">
    <location>
        <begin position="135"/>
        <end position="197"/>
    </location>
</feature>
<feature type="chain" id="PRO_5024417245" evidence="2">
    <location>
        <begin position="35"/>
        <end position="646"/>
    </location>
</feature>
<dbReference type="PANTHER" id="PTHR43308">
    <property type="entry name" value="OUTER MEMBRANE PROTEIN ALPHA-RELATED"/>
    <property type="match status" value="1"/>
</dbReference>
<keyword evidence="2" id="KW-0732">Signal</keyword>
<dbReference type="Proteomes" id="UP000323257">
    <property type="component" value="Unassembled WGS sequence"/>
</dbReference>
<feature type="domain" description="SLH" evidence="3">
    <location>
        <begin position="64"/>
        <end position="127"/>
    </location>
</feature>
<dbReference type="PROSITE" id="PS51272">
    <property type="entry name" value="SLH"/>
    <property type="match status" value="3"/>
</dbReference>
<proteinExistence type="predicted"/>
<organism evidence="4 5">
    <name type="scientific">Paenibacillus methanolicus</name>
    <dbReference type="NCBI Taxonomy" id="582686"/>
    <lineage>
        <taxon>Bacteria</taxon>
        <taxon>Bacillati</taxon>
        <taxon>Bacillota</taxon>
        <taxon>Bacilli</taxon>
        <taxon>Bacillales</taxon>
        <taxon>Paenibacillaceae</taxon>
        <taxon>Paenibacillus</taxon>
    </lineage>
</organism>
<dbReference type="InterPro" id="IPR051465">
    <property type="entry name" value="Cell_Envelope_Struct_Comp"/>
</dbReference>
<dbReference type="InterPro" id="IPR001119">
    <property type="entry name" value="SLH_dom"/>
</dbReference>
<evidence type="ECO:0000256" key="2">
    <source>
        <dbReference type="SAM" id="SignalP"/>
    </source>
</evidence>
<keyword evidence="5" id="KW-1185">Reference proteome</keyword>
<protein>
    <submittedName>
        <fullName evidence="4">S-layer family protein</fullName>
    </submittedName>
</protein>